<feature type="domain" description="Enoyl-CoA hydratase/isomerase" evidence="2">
    <location>
        <begin position="224"/>
        <end position="276"/>
    </location>
</feature>
<accession>A0A498HFM6</accession>
<evidence type="ECO:0000256" key="1">
    <source>
        <dbReference type="SAM" id="MobiDB-lite"/>
    </source>
</evidence>
<evidence type="ECO:0000313" key="3">
    <source>
        <dbReference type="EMBL" id="RXH68682.1"/>
    </source>
</evidence>
<proteinExistence type="predicted"/>
<reference evidence="3 4" key="1">
    <citation type="submission" date="2018-10" db="EMBL/GenBank/DDBJ databases">
        <title>A high-quality apple genome assembly.</title>
        <authorList>
            <person name="Hu J."/>
        </authorList>
    </citation>
    <scope>NUCLEOTIDE SEQUENCE [LARGE SCALE GENOMIC DNA]</scope>
    <source>
        <strain evidence="4">cv. HFTH1</strain>
        <tissue evidence="3">Young leaf</tissue>
    </source>
</reference>
<gene>
    <name evidence="3" type="ORF">DVH24_031015</name>
</gene>
<dbReference type="AlphaFoldDB" id="A0A498HFM6"/>
<organism evidence="3 4">
    <name type="scientific">Malus domestica</name>
    <name type="common">Apple</name>
    <name type="synonym">Pyrus malus</name>
    <dbReference type="NCBI Taxonomy" id="3750"/>
    <lineage>
        <taxon>Eukaryota</taxon>
        <taxon>Viridiplantae</taxon>
        <taxon>Streptophyta</taxon>
        <taxon>Embryophyta</taxon>
        <taxon>Tracheophyta</taxon>
        <taxon>Spermatophyta</taxon>
        <taxon>Magnoliopsida</taxon>
        <taxon>eudicotyledons</taxon>
        <taxon>Gunneridae</taxon>
        <taxon>Pentapetalae</taxon>
        <taxon>rosids</taxon>
        <taxon>fabids</taxon>
        <taxon>Rosales</taxon>
        <taxon>Rosaceae</taxon>
        <taxon>Amygdaloideae</taxon>
        <taxon>Maleae</taxon>
        <taxon>Malus</taxon>
    </lineage>
</organism>
<dbReference type="InterPro" id="IPR045004">
    <property type="entry name" value="ECH_dom"/>
</dbReference>
<evidence type="ECO:0000259" key="2">
    <source>
        <dbReference type="Pfam" id="PF16113"/>
    </source>
</evidence>
<evidence type="ECO:0000313" key="4">
    <source>
        <dbReference type="Proteomes" id="UP000290289"/>
    </source>
</evidence>
<dbReference type="EMBL" id="RDQH01000343">
    <property type="protein sequence ID" value="RXH68682.1"/>
    <property type="molecule type" value="Genomic_DNA"/>
</dbReference>
<dbReference type="STRING" id="3750.A0A498HFM6"/>
<dbReference type="InterPro" id="IPR029045">
    <property type="entry name" value="ClpP/crotonase-like_dom_sf"/>
</dbReference>
<dbReference type="Gene3D" id="3.90.226.10">
    <property type="entry name" value="2-enoyl-CoA Hydratase, Chain A, domain 1"/>
    <property type="match status" value="1"/>
</dbReference>
<name>A0A498HFM6_MALDO</name>
<comment type="caution">
    <text evidence="3">The sequence shown here is derived from an EMBL/GenBank/DDBJ whole genome shotgun (WGS) entry which is preliminary data.</text>
</comment>
<sequence>MFGLRPTTVYFYFLADSRSDLRCSKTPPVLCINIWRRLWESTQKTMSVLFHFFHLHRKIYQTVNDSSKIGKSNEPYAKCDTKKPSRPYASPQPIKKLARAASRRKLAVKLHPDKHSASPKVERDRATVRFKQSGPEAPKISLSLSNLKQSLSNGSNGKLIARSDPNSEQIVVRFFLLNPNWKLSLYKPYKSPLLLRTFGIWPPLTRSSMAASTQMASLSSPSVAPQALNAMKVDMGVKYKSYLDEWESDPNVKCVLVDSRSARAFCGGNDNKGIVAEILCRRKTK</sequence>
<dbReference type="Pfam" id="PF16113">
    <property type="entry name" value="ECH_2"/>
    <property type="match status" value="1"/>
</dbReference>
<dbReference type="SUPFAM" id="SSF52096">
    <property type="entry name" value="ClpP/crotonase"/>
    <property type="match status" value="1"/>
</dbReference>
<dbReference type="Proteomes" id="UP000290289">
    <property type="component" value="Chromosome 17"/>
</dbReference>
<feature type="region of interest" description="Disordered" evidence="1">
    <location>
        <begin position="71"/>
        <end position="92"/>
    </location>
</feature>
<keyword evidence="4" id="KW-1185">Reference proteome</keyword>
<protein>
    <recommendedName>
        <fullName evidence="2">Enoyl-CoA hydratase/isomerase domain-containing protein</fullName>
    </recommendedName>
</protein>